<feature type="domain" description="Transposase InsH N-terminal" evidence="2">
    <location>
        <begin position="16"/>
        <end position="109"/>
    </location>
</feature>
<evidence type="ECO:0000259" key="3">
    <source>
        <dbReference type="Pfam" id="PF13751"/>
    </source>
</evidence>
<gene>
    <name evidence="4" type="ORF">B0A70_09045</name>
</gene>
<feature type="coiled-coil region" evidence="1">
    <location>
        <begin position="166"/>
        <end position="212"/>
    </location>
</feature>
<evidence type="ECO:0000256" key="1">
    <source>
        <dbReference type="SAM" id="Coils"/>
    </source>
</evidence>
<dbReference type="InterPro" id="IPR008490">
    <property type="entry name" value="Transposase_InsH_N"/>
</dbReference>
<dbReference type="PANTHER" id="PTHR33408:SF2">
    <property type="entry name" value="TRANSPOSASE DDE DOMAIN-CONTAINING PROTEIN"/>
    <property type="match status" value="1"/>
</dbReference>
<feature type="domain" description="Transposase DDE" evidence="3">
    <location>
        <begin position="343"/>
        <end position="463"/>
    </location>
</feature>
<dbReference type="Pfam" id="PF13751">
    <property type="entry name" value="DDE_Tnp_1_6"/>
    <property type="match status" value="1"/>
</dbReference>
<dbReference type="InterPro" id="IPR025668">
    <property type="entry name" value="Tnp_DDE_dom"/>
</dbReference>
<dbReference type="RefSeq" id="WP_105170192.1">
    <property type="nucleotide sequence ID" value="NZ_MUGO01000012.1"/>
</dbReference>
<protein>
    <submittedName>
        <fullName evidence="4">Transposase</fullName>
    </submittedName>
</protein>
<evidence type="ECO:0000313" key="4">
    <source>
        <dbReference type="EMBL" id="PQA93920.1"/>
    </source>
</evidence>
<dbReference type="NCBIfam" id="NF033551">
    <property type="entry name" value="transpos_IS1182"/>
    <property type="match status" value="1"/>
</dbReference>
<comment type="caution">
    <text evidence="4">The sequence shown here is derived from an EMBL/GenBank/DDBJ whole genome shotgun (WGS) entry which is preliminary data.</text>
</comment>
<reference evidence="4 5" key="1">
    <citation type="submission" date="2016-11" db="EMBL/GenBank/DDBJ databases">
        <title>Whole genomes of Flavobacteriaceae.</title>
        <authorList>
            <person name="Stine C."/>
            <person name="Li C."/>
            <person name="Tadesse D."/>
        </authorList>
    </citation>
    <scope>NUCLEOTIDE SEQUENCE [LARGE SCALE GENOMIC DNA]</scope>
    <source>
        <strain evidence="4 5">DSM 21068</strain>
    </source>
</reference>
<dbReference type="Pfam" id="PF05598">
    <property type="entry name" value="DUF772"/>
    <property type="match status" value="1"/>
</dbReference>
<dbReference type="InterPro" id="IPR047629">
    <property type="entry name" value="IS1182_transpos"/>
</dbReference>
<keyword evidence="5" id="KW-1185">Reference proteome</keyword>
<evidence type="ECO:0000313" key="5">
    <source>
        <dbReference type="Proteomes" id="UP000238314"/>
    </source>
</evidence>
<accession>A0A2S7KF99</accession>
<sequence length="512" mass="59268">MQHIAGIARNQMVFTSLEDSIFEDNPVRFIDAFVENIDLKALGFELRTPKTEGRPSFNTQIFLKIYLYGYLNGLRSSRKLEKESIRNIELQWLLFGLTPNYHSISDFRKDNASGLKKLFKVFVSFLKDADLIAGETIAIDGTKSRAHNSKKANFNQKKLDRHLAYIEEKTQEYLDELAQNDELEKSTTITHIQEKIERLKKNKLHYEVLEEKLKASGEPQISTTDEDSRALLVQGQVVEVSYNIQAAVDEKHKLVVATHTINRNDRNALSAIAMEAKENLGVETFTALVDKGYHNGREITRCKEENIRTIVAHPDQGKSNENGTQPEYFVSKFIYNKEEDTYTCPENQVLKTTGRWHKKTRDRDSYEFKKYRTSACKECAVKTLCTSRTVGREIDRSQYADAVEENNQRYRENGQLYRKRQEINEHIFGTIKRQWGYNHTNLTGLEKVNGEHSLIMLVYNIKRAMNILGVPDLIAKIKNWKSPYKRNVLFLQITNHFKLKSVVVFEKVLLVA</sequence>
<organism evidence="4 5">
    <name type="scientific">Chryseobacterium piscicola</name>
    <dbReference type="NCBI Taxonomy" id="551459"/>
    <lineage>
        <taxon>Bacteria</taxon>
        <taxon>Pseudomonadati</taxon>
        <taxon>Bacteroidota</taxon>
        <taxon>Flavobacteriia</taxon>
        <taxon>Flavobacteriales</taxon>
        <taxon>Weeksellaceae</taxon>
        <taxon>Chryseobacterium group</taxon>
        <taxon>Chryseobacterium</taxon>
    </lineage>
</organism>
<dbReference type="EMBL" id="MUGO01000012">
    <property type="protein sequence ID" value="PQA93920.1"/>
    <property type="molecule type" value="Genomic_DNA"/>
</dbReference>
<dbReference type="Proteomes" id="UP000238314">
    <property type="component" value="Unassembled WGS sequence"/>
</dbReference>
<proteinExistence type="predicted"/>
<keyword evidence="1" id="KW-0175">Coiled coil</keyword>
<dbReference type="PANTHER" id="PTHR33408">
    <property type="entry name" value="TRANSPOSASE"/>
    <property type="match status" value="1"/>
</dbReference>
<dbReference type="AlphaFoldDB" id="A0A2S7KF99"/>
<name>A0A2S7KF99_9FLAO</name>
<evidence type="ECO:0000259" key="2">
    <source>
        <dbReference type="Pfam" id="PF05598"/>
    </source>
</evidence>